<name>A0AAV7J6Y1_COTGL</name>
<organism evidence="1 2">
    <name type="scientific">Cotesia glomerata</name>
    <name type="common">Lepidopteran parasitic wasp</name>
    <name type="synonym">Apanteles glomeratus</name>
    <dbReference type="NCBI Taxonomy" id="32391"/>
    <lineage>
        <taxon>Eukaryota</taxon>
        <taxon>Metazoa</taxon>
        <taxon>Ecdysozoa</taxon>
        <taxon>Arthropoda</taxon>
        <taxon>Hexapoda</taxon>
        <taxon>Insecta</taxon>
        <taxon>Pterygota</taxon>
        <taxon>Neoptera</taxon>
        <taxon>Endopterygota</taxon>
        <taxon>Hymenoptera</taxon>
        <taxon>Apocrita</taxon>
        <taxon>Ichneumonoidea</taxon>
        <taxon>Braconidae</taxon>
        <taxon>Microgastrinae</taxon>
        <taxon>Cotesia</taxon>
    </lineage>
</organism>
<protein>
    <submittedName>
        <fullName evidence="1">Uncharacterized protein</fullName>
    </submittedName>
</protein>
<reference evidence="1 2" key="1">
    <citation type="journal article" date="2021" name="J. Hered.">
        <title>A chromosome-level genome assembly of the parasitoid wasp, Cotesia glomerata (Hymenoptera: Braconidae).</title>
        <authorList>
            <person name="Pinto B.J."/>
            <person name="Weis J.J."/>
            <person name="Gamble T."/>
            <person name="Ode P.J."/>
            <person name="Paul R."/>
            <person name="Zaspel J.M."/>
        </authorList>
    </citation>
    <scope>NUCLEOTIDE SEQUENCE [LARGE SCALE GENOMIC DNA]</scope>
    <source>
        <strain evidence="1">CgM1</strain>
    </source>
</reference>
<accession>A0AAV7J6Y1</accession>
<gene>
    <name evidence="1" type="ORF">KQX54_010681</name>
</gene>
<dbReference type="EMBL" id="JAHXZJ010000001">
    <property type="protein sequence ID" value="KAH0567548.1"/>
    <property type="molecule type" value="Genomic_DNA"/>
</dbReference>
<evidence type="ECO:0000313" key="2">
    <source>
        <dbReference type="Proteomes" id="UP000826195"/>
    </source>
</evidence>
<sequence length="147" mass="17220">MTIEKKICLPFESLVSYYYPSVNVDDKKLDLSKILNFTKQDNLFDISPYYIREKYSYGIVKVCQVIKSQKLLYEGLNQNDLTMLNIHINYRLLLDRTGVLRLRQQNEIHYVSSITIGRCFLQVYANLAELCGQNLTTDIDIENFMVC</sequence>
<dbReference type="Proteomes" id="UP000826195">
    <property type="component" value="Unassembled WGS sequence"/>
</dbReference>
<proteinExistence type="predicted"/>
<comment type="caution">
    <text evidence="1">The sequence shown here is derived from an EMBL/GenBank/DDBJ whole genome shotgun (WGS) entry which is preliminary data.</text>
</comment>
<evidence type="ECO:0000313" key="1">
    <source>
        <dbReference type="EMBL" id="KAH0567548.1"/>
    </source>
</evidence>
<dbReference type="AlphaFoldDB" id="A0AAV7J6Y1"/>
<keyword evidence="2" id="KW-1185">Reference proteome</keyword>